<proteinExistence type="predicted"/>
<keyword evidence="3" id="KW-1185">Reference proteome</keyword>
<keyword evidence="1" id="KW-0812">Transmembrane</keyword>
<feature type="transmembrane region" description="Helical" evidence="1">
    <location>
        <begin position="99"/>
        <end position="119"/>
    </location>
</feature>
<accession>A0A4Y2J3X3</accession>
<dbReference type="Proteomes" id="UP000499080">
    <property type="component" value="Unassembled WGS sequence"/>
</dbReference>
<organism evidence="2 3">
    <name type="scientific">Araneus ventricosus</name>
    <name type="common">Orbweaver spider</name>
    <name type="synonym">Epeira ventricosa</name>
    <dbReference type="NCBI Taxonomy" id="182803"/>
    <lineage>
        <taxon>Eukaryota</taxon>
        <taxon>Metazoa</taxon>
        <taxon>Ecdysozoa</taxon>
        <taxon>Arthropoda</taxon>
        <taxon>Chelicerata</taxon>
        <taxon>Arachnida</taxon>
        <taxon>Araneae</taxon>
        <taxon>Araneomorphae</taxon>
        <taxon>Entelegynae</taxon>
        <taxon>Araneoidea</taxon>
        <taxon>Araneidae</taxon>
        <taxon>Araneus</taxon>
    </lineage>
</organism>
<gene>
    <name evidence="2" type="ORF">AVEN_59605_1</name>
</gene>
<dbReference type="EMBL" id="BGPR01003147">
    <property type="protein sequence ID" value="GBM84289.1"/>
    <property type="molecule type" value="Genomic_DNA"/>
</dbReference>
<sequence length="121" mass="14024">MSSKKREILSKCCHFRHLVLVASCGIRDAYSYSYLIVGCHQPRKNEIEFASYRGNTGFDAEALEKDRLVTLSGDNPRNLRNQTVEEMDYKQGTFARMKWVIASIFCDYQSVILLMRYLLIS</sequence>
<dbReference type="OrthoDB" id="10591468at2759"/>
<evidence type="ECO:0000313" key="3">
    <source>
        <dbReference type="Proteomes" id="UP000499080"/>
    </source>
</evidence>
<dbReference type="AlphaFoldDB" id="A0A4Y2J3X3"/>
<name>A0A4Y2J3X3_ARAVE</name>
<protein>
    <submittedName>
        <fullName evidence="2">Uncharacterized protein</fullName>
    </submittedName>
</protein>
<keyword evidence="1" id="KW-1133">Transmembrane helix</keyword>
<comment type="caution">
    <text evidence="2">The sequence shown here is derived from an EMBL/GenBank/DDBJ whole genome shotgun (WGS) entry which is preliminary data.</text>
</comment>
<keyword evidence="1" id="KW-0472">Membrane</keyword>
<evidence type="ECO:0000256" key="1">
    <source>
        <dbReference type="SAM" id="Phobius"/>
    </source>
</evidence>
<reference evidence="2 3" key="1">
    <citation type="journal article" date="2019" name="Sci. Rep.">
        <title>Orb-weaving spider Araneus ventricosus genome elucidates the spidroin gene catalogue.</title>
        <authorList>
            <person name="Kono N."/>
            <person name="Nakamura H."/>
            <person name="Ohtoshi R."/>
            <person name="Moran D.A.P."/>
            <person name="Shinohara A."/>
            <person name="Yoshida Y."/>
            <person name="Fujiwara M."/>
            <person name="Mori M."/>
            <person name="Tomita M."/>
            <person name="Arakawa K."/>
        </authorList>
    </citation>
    <scope>NUCLEOTIDE SEQUENCE [LARGE SCALE GENOMIC DNA]</scope>
</reference>
<evidence type="ECO:0000313" key="2">
    <source>
        <dbReference type="EMBL" id="GBM84289.1"/>
    </source>
</evidence>